<sequence length="429" mass="48113">MLLLLIAGGGPKTAVASSERPSMAGFGVPVRTGTAPEDAFDPKKFDQAYFLQELKKMYKRKMLPLELGSKYSHFSQSPPLGPADFEAKPMVLLIGQYSVGKTSFIRSLLGRDFPGQRIGPEPTTDRFVAVMHGDQDRTIPGNALAMRADRPFCGLQGFGNSFLEKLQGAELDAPILRNITLVDTPGVLSGEKQRQRDYDFQAVVRWFADRSDLIVLMFDAHKLDISDELRATIDALRPHYAKLRVVLNKADAISPQQLLRVYGALMWQLGRVVASPEVVRVHLGSFSGPARPSMLQDLLLTERADLVAEMVSLPKHAVIRKINDLSKRGRFLKVHCYLIHYLRKQMPYVFGKDEKRTHILNNLHHLFQACAHRYGLSLGDFPDVLDFRAALAQIQDIRAFPKLDKTIVADMDKMFAVDIPRLLDKASLH</sequence>
<keyword evidence="8" id="KW-1185">Reference proteome</keyword>
<evidence type="ECO:0000259" key="6">
    <source>
        <dbReference type="PROSITE" id="PS51718"/>
    </source>
</evidence>
<dbReference type="GO" id="GO:0016197">
    <property type="term" value="P:endosomal transport"/>
    <property type="evidence" value="ECO:0007669"/>
    <property type="project" value="TreeGrafter"/>
</dbReference>
<evidence type="ECO:0000256" key="4">
    <source>
        <dbReference type="ARBA" id="ARBA00022753"/>
    </source>
</evidence>
<dbReference type="GO" id="GO:0005525">
    <property type="term" value="F:GTP binding"/>
    <property type="evidence" value="ECO:0007669"/>
    <property type="project" value="InterPro"/>
</dbReference>
<dbReference type="SUPFAM" id="SSF52540">
    <property type="entry name" value="P-loop containing nucleoside triphosphate hydrolases"/>
    <property type="match status" value="1"/>
</dbReference>
<comment type="caution">
    <text evidence="7">The sequence shown here is derived from an EMBL/GenBank/DDBJ whole genome shotgun (WGS) entry which is preliminary data.</text>
</comment>
<evidence type="ECO:0000256" key="3">
    <source>
        <dbReference type="ARBA" id="ARBA00022475"/>
    </source>
</evidence>
<feature type="domain" description="Dynamin-type G" evidence="6">
    <location>
        <begin position="85"/>
        <end position="314"/>
    </location>
</feature>
<dbReference type="GO" id="GO:0006897">
    <property type="term" value="P:endocytosis"/>
    <property type="evidence" value="ECO:0007669"/>
    <property type="project" value="TreeGrafter"/>
</dbReference>
<gene>
    <name evidence="7" type="ORF">CTAYLR_004624</name>
</gene>
<dbReference type="PROSITE" id="PS51718">
    <property type="entry name" value="G_DYNAMIN_2"/>
    <property type="match status" value="1"/>
</dbReference>
<proteinExistence type="predicted"/>
<protein>
    <recommendedName>
        <fullName evidence="6">Dynamin-type G domain-containing protein</fullName>
    </recommendedName>
</protein>
<dbReference type="Pfam" id="PF00350">
    <property type="entry name" value="Dynamin_N"/>
    <property type="match status" value="1"/>
</dbReference>
<organism evidence="7 8">
    <name type="scientific">Chrysophaeum taylorii</name>
    <dbReference type="NCBI Taxonomy" id="2483200"/>
    <lineage>
        <taxon>Eukaryota</taxon>
        <taxon>Sar</taxon>
        <taxon>Stramenopiles</taxon>
        <taxon>Ochrophyta</taxon>
        <taxon>Pelagophyceae</taxon>
        <taxon>Pelagomonadales</taxon>
        <taxon>Pelagomonadaceae</taxon>
        <taxon>Chrysophaeum</taxon>
    </lineage>
</organism>
<dbReference type="PANTHER" id="PTHR11216:SF31">
    <property type="entry name" value="AT21416P"/>
    <property type="match status" value="1"/>
</dbReference>
<evidence type="ECO:0000313" key="8">
    <source>
        <dbReference type="Proteomes" id="UP001230188"/>
    </source>
</evidence>
<comment type="subcellular location">
    <subcellularLocation>
        <location evidence="1">Cell membrane</location>
        <topology evidence="1">Peripheral membrane protein</topology>
        <orientation evidence="1">Cytoplasmic side</orientation>
    </subcellularLocation>
    <subcellularLocation>
        <location evidence="2">Endosome membrane</location>
        <topology evidence="2">Peripheral membrane protein</topology>
    </subcellularLocation>
</comment>
<keyword evidence="3" id="KW-1003">Cell membrane</keyword>
<name>A0AAD7XS04_9STRA</name>
<dbReference type="PANTHER" id="PTHR11216">
    <property type="entry name" value="EH DOMAIN"/>
    <property type="match status" value="1"/>
</dbReference>
<dbReference type="Proteomes" id="UP001230188">
    <property type="component" value="Unassembled WGS sequence"/>
</dbReference>
<dbReference type="Gene3D" id="3.40.50.300">
    <property type="entry name" value="P-loop containing nucleotide triphosphate hydrolases"/>
    <property type="match status" value="1"/>
</dbReference>
<dbReference type="InterPro" id="IPR022812">
    <property type="entry name" value="Dynamin"/>
</dbReference>
<evidence type="ECO:0000256" key="5">
    <source>
        <dbReference type="ARBA" id="ARBA00023136"/>
    </source>
</evidence>
<keyword evidence="5" id="KW-0472">Membrane</keyword>
<dbReference type="EMBL" id="JAQMWT010000011">
    <property type="protein sequence ID" value="KAJ8614105.1"/>
    <property type="molecule type" value="Genomic_DNA"/>
</dbReference>
<evidence type="ECO:0000313" key="7">
    <source>
        <dbReference type="EMBL" id="KAJ8614105.1"/>
    </source>
</evidence>
<dbReference type="InterPro" id="IPR031692">
    <property type="entry name" value="EHD_N"/>
</dbReference>
<dbReference type="Gene3D" id="1.10.268.20">
    <property type="match status" value="1"/>
</dbReference>
<dbReference type="CDD" id="cd09913">
    <property type="entry name" value="EHD"/>
    <property type="match status" value="1"/>
</dbReference>
<dbReference type="Pfam" id="PF18150">
    <property type="entry name" value="DUF5600"/>
    <property type="match status" value="1"/>
</dbReference>
<evidence type="ECO:0000256" key="1">
    <source>
        <dbReference type="ARBA" id="ARBA00004413"/>
    </source>
</evidence>
<dbReference type="InterPro" id="IPR030381">
    <property type="entry name" value="G_DYNAMIN_dom"/>
</dbReference>
<dbReference type="GO" id="GO:0005886">
    <property type="term" value="C:plasma membrane"/>
    <property type="evidence" value="ECO:0007669"/>
    <property type="project" value="UniProtKB-SubCell"/>
</dbReference>
<dbReference type="InterPro" id="IPR027417">
    <property type="entry name" value="P-loop_NTPase"/>
</dbReference>
<dbReference type="AlphaFoldDB" id="A0AAD7XS04"/>
<dbReference type="InterPro" id="IPR040990">
    <property type="entry name" value="DUF5600"/>
</dbReference>
<keyword evidence="4" id="KW-0967">Endosome</keyword>
<dbReference type="InterPro" id="IPR045063">
    <property type="entry name" value="Dynamin_N"/>
</dbReference>
<evidence type="ECO:0000256" key="2">
    <source>
        <dbReference type="ARBA" id="ARBA00004481"/>
    </source>
</evidence>
<dbReference type="GO" id="GO:0010008">
    <property type="term" value="C:endosome membrane"/>
    <property type="evidence" value="ECO:0007669"/>
    <property type="project" value="UniProtKB-SubCell"/>
</dbReference>
<accession>A0AAD7XS04</accession>
<reference evidence="7" key="1">
    <citation type="submission" date="2023-01" db="EMBL/GenBank/DDBJ databases">
        <title>Metagenome sequencing of chrysophaentin producing Chrysophaeum taylorii.</title>
        <authorList>
            <person name="Davison J."/>
            <person name="Bewley C."/>
        </authorList>
    </citation>
    <scope>NUCLEOTIDE SEQUENCE</scope>
    <source>
        <strain evidence="7">NIES-1699</strain>
    </source>
</reference>
<dbReference type="PRINTS" id="PR00195">
    <property type="entry name" value="DYNAMIN"/>
</dbReference>
<dbReference type="Pfam" id="PF16880">
    <property type="entry name" value="EHD_N"/>
    <property type="match status" value="1"/>
</dbReference>